<reference evidence="10 11" key="1">
    <citation type="submission" date="2024-03" db="EMBL/GenBank/DDBJ databases">
        <title>The Acrasis kona genome and developmental transcriptomes reveal deep origins of eukaryotic multicellular pathways.</title>
        <authorList>
            <person name="Sheikh S."/>
            <person name="Fu C.-J."/>
            <person name="Brown M.W."/>
            <person name="Baldauf S.L."/>
        </authorList>
    </citation>
    <scope>NUCLEOTIDE SEQUENCE [LARGE SCALE GENOMIC DNA]</scope>
    <source>
        <strain evidence="10 11">ATCC MYA-3509</strain>
    </source>
</reference>
<evidence type="ECO:0000313" key="11">
    <source>
        <dbReference type="Proteomes" id="UP001431209"/>
    </source>
</evidence>
<dbReference type="SMART" id="SM00220">
    <property type="entry name" value="S_TKc"/>
    <property type="match status" value="1"/>
</dbReference>
<feature type="domain" description="Protein kinase" evidence="9">
    <location>
        <begin position="1"/>
        <end position="161"/>
    </location>
</feature>
<dbReference type="Pfam" id="PF00069">
    <property type="entry name" value="Pkinase"/>
    <property type="match status" value="1"/>
</dbReference>
<keyword evidence="4" id="KW-0547">Nucleotide-binding</keyword>
<evidence type="ECO:0000256" key="5">
    <source>
        <dbReference type="ARBA" id="ARBA00022777"/>
    </source>
</evidence>
<dbReference type="AlphaFoldDB" id="A0AAW2Z875"/>
<proteinExistence type="predicted"/>
<dbReference type="EC" id="2.7.11.1" evidence="1"/>
<organism evidence="10 11">
    <name type="scientific">Acrasis kona</name>
    <dbReference type="NCBI Taxonomy" id="1008807"/>
    <lineage>
        <taxon>Eukaryota</taxon>
        <taxon>Discoba</taxon>
        <taxon>Heterolobosea</taxon>
        <taxon>Tetramitia</taxon>
        <taxon>Eutetramitia</taxon>
        <taxon>Acrasidae</taxon>
        <taxon>Acrasis</taxon>
    </lineage>
</organism>
<keyword evidence="3" id="KW-0808">Transferase</keyword>
<evidence type="ECO:0000259" key="9">
    <source>
        <dbReference type="PROSITE" id="PS50011"/>
    </source>
</evidence>
<dbReference type="Gene3D" id="1.10.510.10">
    <property type="entry name" value="Transferase(Phosphotransferase) domain 1"/>
    <property type="match status" value="1"/>
</dbReference>
<dbReference type="Proteomes" id="UP001431209">
    <property type="component" value="Unassembled WGS sequence"/>
</dbReference>
<dbReference type="GO" id="GO:0004674">
    <property type="term" value="F:protein serine/threonine kinase activity"/>
    <property type="evidence" value="ECO:0007669"/>
    <property type="project" value="UniProtKB-KW"/>
</dbReference>
<evidence type="ECO:0000256" key="4">
    <source>
        <dbReference type="ARBA" id="ARBA00022741"/>
    </source>
</evidence>
<protein>
    <recommendedName>
        <fullName evidence="1">non-specific serine/threonine protein kinase</fullName>
        <ecNumber evidence="1">2.7.11.1</ecNumber>
    </recommendedName>
</protein>
<dbReference type="InterPro" id="IPR051131">
    <property type="entry name" value="NEK_Ser/Thr_kinase_NIMA"/>
</dbReference>
<sequence length="251" mass="29221">SPIPEDLLWNYLIQISQGLKYLHDKRILHRDIKPQNIFLDHDNNVKIGDMGLGRILGPTSNFAHTGVGTPLYFSPELCREEPYNHKSDIWAFGCLMFELASFKPPFIASNQIALAKKIVGETPQPLPKMYSMELQFLIFKMLEKDSSKRPDINQMLNYSTVRLRIQKAKLRHKELKLAEHLALTEKQLRLEYQNKTEMLERRFAEKEKKLLEDIEALVSTILCTNEITIIRGGGKRLMKLEFEILRRSNKN</sequence>
<dbReference type="PANTHER" id="PTHR44899">
    <property type="entry name" value="CAMK FAMILY PROTEIN KINASE"/>
    <property type="match status" value="1"/>
</dbReference>
<dbReference type="InterPro" id="IPR008271">
    <property type="entry name" value="Ser/Thr_kinase_AS"/>
</dbReference>
<evidence type="ECO:0000256" key="8">
    <source>
        <dbReference type="ARBA" id="ARBA00048679"/>
    </source>
</evidence>
<dbReference type="PROSITE" id="PS00108">
    <property type="entry name" value="PROTEIN_KINASE_ST"/>
    <property type="match status" value="1"/>
</dbReference>
<evidence type="ECO:0000313" key="10">
    <source>
        <dbReference type="EMBL" id="KAL0485619.1"/>
    </source>
</evidence>
<dbReference type="InterPro" id="IPR000719">
    <property type="entry name" value="Prot_kinase_dom"/>
</dbReference>
<dbReference type="EMBL" id="JAOPGA020001155">
    <property type="protein sequence ID" value="KAL0485619.1"/>
    <property type="molecule type" value="Genomic_DNA"/>
</dbReference>
<dbReference type="GO" id="GO:0005524">
    <property type="term" value="F:ATP binding"/>
    <property type="evidence" value="ECO:0007669"/>
    <property type="project" value="UniProtKB-KW"/>
</dbReference>
<comment type="catalytic activity">
    <reaction evidence="8">
        <text>L-seryl-[protein] + ATP = O-phospho-L-seryl-[protein] + ADP + H(+)</text>
        <dbReference type="Rhea" id="RHEA:17989"/>
        <dbReference type="Rhea" id="RHEA-COMP:9863"/>
        <dbReference type="Rhea" id="RHEA-COMP:11604"/>
        <dbReference type="ChEBI" id="CHEBI:15378"/>
        <dbReference type="ChEBI" id="CHEBI:29999"/>
        <dbReference type="ChEBI" id="CHEBI:30616"/>
        <dbReference type="ChEBI" id="CHEBI:83421"/>
        <dbReference type="ChEBI" id="CHEBI:456216"/>
        <dbReference type="EC" id="2.7.11.1"/>
    </reaction>
</comment>
<evidence type="ECO:0000256" key="1">
    <source>
        <dbReference type="ARBA" id="ARBA00012513"/>
    </source>
</evidence>
<keyword evidence="11" id="KW-1185">Reference proteome</keyword>
<accession>A0AAW2Z875</accession>
<evidence type="ECO:0000256" key="7">
    <source>
        <dbReference type="ARBA" id="ARBA00047899"/>
    </source>
</evidence>
<gene>
    <name evidence="10" type="ORF">AKO1_011933</name>
</gene>
<keyword evidence="5" id="KW-0418">Kinase</keyword>
<evidence type="ECO:0000256" key="2">
    <source>
        <dbReference type="ARBA" id="ARBA00022527"/>
    </source>
</evidence>
<keyword evidence="2" id="KW-0723">Serine/threonine-protein kinase</keyword>
<dbReference type="SUPFAM" id="SSF56112">
    <property type="entry name" value="Protein kinase-like (PK-like)"/>
    <property type="match status" value="1"/>
</dbReference>
<dbReference type="PROSITE" id="PS50011">
    <property type="entry name" value="PROTEIN_KINASE_DOM"/>
    <property type="match status" value="1"/>
</dbReference>
<dbReference type="InterPro" id="IPR011009">
    <property type="entry name" value="Kinase-like_dom_sf"/>
</dbReference>
<comment type="catalytic activity">
    <reaction evidence="7">
        <text>L-threonyl-[protein] + ATP = O-phospho-L-threonyl-[protein] + ADP + H(+)</text>
        <dbReference type="Rhea" id="RHEA:46608"/>
        <dbReference type="Rhea" id="RHEA-COMP:11060"/>
        <dbReference type="Rhea" id="RHEA-COMP:11605"/>
        <dbReference type="ChEBI" id="CHEBI:15378"/>
        <dbReference type="ChEBI" id="CHEBI:30013"/>
        <dbReference type="ChEBI" id="CHEBI:30616"/>
        <dbReference type="ChEBI" id="CHEBI:61977"/>
        <dbReference type="ChEBI" id="CHEBI:456216"/>
        <dbReference type="EC" id="2.7.11.1"/>
    </reaction>
</comment>
<keyword evidence="6" id="KW-0067">ATP-binding</keyword>
<comment type="caution">
    <text evidence="10">The sequence shown here is derived from an EMBL/GenBank/DDBJ whole genome shotgun (WGS) entry which is preliminary data.</text>
</comment>
<evidence type="ECO:0000256" key="6">
    <source>
        <dbReference type="ARBA" id="ARBA00022840"/>
    </source>
</evidence>
<evidence type="ECO:0000256" key="3">
    <source>
        <dbReference type="ARBA" id="ARBA00022679"/>
    </source>
</evidence>
<name>A0AAW2Z875_9EUKA</name>
<feature type="non-terminal residue" evidence="10">
    <location>
        <position position="1"/>
    </location>
</feature>